<dbReference type="PANTHER" id="PTHR31423:SF3">
    <property type="entry name" value="PROLYL-TRNA SYNTHETASE ASSOCIATED DOMAIN-CONTAINING PROTEIN 1-RELATED"/>
    <property type="match status" value="1"/>
</dbReference>
<dbReference type="Gene3D" id="3.90.960.10">
    <property type="entry name" value="YbaK/aminoacyl-tRNA synthetase-associated domain"/>
    <property type="match status" value="1"/>
</dbReference>
<evidence type="ECO:0000256" key="1">
    <source>
        <dbReference type="ARBA" id="ARBA00010201"/>
    </source>
</evidence>
<dbReference type="InterPro" id="IPR036754">
    <property type="entry name" value="YbaK/aa-tRNA-synt-asso_dom_sf"/>
</dbReference>
<keyword evidence="4" id="KW-1185">Reference proteome</keyword>
<accession>A0A5M6ZC10</accession>
<reference evidence="3 4" key="1">
    <citation type="submission" date="2019-09" db="EMBL/GenBank/DDBJ databases">
        <authorList>
            <person name="Kevbrin V."/>
            <person name="Grouzdev D.S."/>
        </authorList>
    </citation>
    <scope>NUCLEOTIDE SEQUENCE [LARGE SCALE GENOMIC DNA]</scope>
    <source>
        <strain evidence="3 4">G-192</strain>
    </source>
</reference>
<dbReference type="RefSeq" id="WP_150023517.1">
    <property type="nucleotide sequence ID" value="NZ_VWOJ01000003.1"/>
</dbReference>
<dbReference type="GO" id="GO:0002161">
    <property type="term" value="F:aminoacyl-tRNA deacylase activity"/>
    <property type="evidence" value="ECO:0007669"/>
    <property type="project" value="InterPro"/>
</dbReference>
<dbReference type="InterPro" id="IPR007214">
    <property type="entry name" value="YbaK/aa-tRNA-synth-assoc-dom"/>
</dbReference>
<sequence length="177" mass="18812">MTNPPTPPAPPVARAELLAFLDAMGIAHRTVDHEPVFTVAEGEAIKAEMPGGHTKNLFLKDKKGALILISALQSTEIALNQLHKAIGCARLSFGSAQLLEETLGVTPGSVTAFAIINDPEQRVRFILDEALMAHDIVNFHPLKNDATTALSSADLLTFVRALGRETDVRDLGAIGAA</sequence>
<gene>
    <name evidence="3" type="ORF">F1654_10565</name>
</gene>
<comment type="caution">
    <text evidence="3">The sequence shown here is derived from an EMBL/GenBank/DDBJ whole genome shotgun (WGS) entry which is preliminary data.</text>
</comment>
<dbReference type="EMBL" id="VWOJ01000003">
    <property type="protein sequence ID" value="KAA5802266.1"/>
    <property type="molecule type" value="Genomic_DNA"/>
</dbReference>
<organism evidence="3 4">
    <name type="scientific">Alkalicaulis satelles</name>
    <dbReference type="NCBI Taxonomy" id="2609175"/>
    <lineage>
        <taxon>Bacteria</taxon>
        <taxon>Pseudomonadati</taxon>
        <taxon>Pseudomonadota</taxon>
        <taxon>Alphaproteobacteria</taxon>
        <taxon>Maricaulales</taxon>
        <taxon>Maricaulaceae</taxon>
        <taxon>Alkalicaulis</taxon>
    </lineage>
</organism>
<name>A0A5M6ZC10_9PROT</name>
<evidence type="ECO:0000259" key="2">
    <source>
        <dbReference type="Pfam" id="PF04073"/>
    </source>
</evidence>
<dbReference type="AlphaFoldDB" id="A0A5M6ZC10"/>
<dbReference type="GO" id="GO:0004812">
    <property type="term" value="F:aminoacyl-tRNA ligase activity"/>
    <property type="evidence" value="ECO:0007669"/>
    <property type="project" value="UniProtKB-KW"/>
</dbReference>
<evidence type="ECO:0000313" key="4">
    <source>
        <dbReference type="Proteomes" id="UP000325122"/>
    </source>
</evidence>
<dbReference type="InterPro" id="IPR040285">
    <property type="entry name" value="ProX/PRXD1"/>
</dbReference>
<dbReference type="Pfam" id="PF04073">
    <property type="entry name" value="tRNA_edit"/>
    <property type="match status" value="1"/>
</dbReference>
<feature type="domain" description="YbaK/aminoacyl-tRNA synthetase-associated" evidence="2">
    <location>
        <begin position="33"/>
        <end position="158"/>
    </location>
</feature>
<keyword evidence="3" id="KW-0436">Ligase</keyword>
<comment type="similarity">
    <text evidence="1">Belongs to the PRORSD1 family.</text>
</comment>
<evidence type="ECO:0000313" key="3">
    <source>
        <dbReference type="EMBL" id="KAA5802266.1"/>
    </source>
</evidence>
<protein>
    <submittedName>
        <fullName evidence="3">Prolyl-tRNA synthetase associated domain-containing protein</fullName>
    </submittedName>
</protein>
<dbReference type="Proteomes" id="UP000325122">
    <property type="component" value="Unassembled WGS sequence"/>
</dbReference>
<dbReference type="PANTHER" id="PTHR31423">
    <property type="entry name" value="YBAK DOMAIN-CONTAINING PROTEIN"/>
    <property type="match status" value="1"/>
</dbReference>
<proteinExistence type="inferred from homology"/>
<dbReference type="FunFam" id="3.90.960.10:FF:000005">
    <property type="entry name" value="Putative prolyl-tRNA synthetase"/>
    <property type="match status" value="1"/>
</dbReference>
<keyword evidence="3" id="KW-0030">Aminoacyl-tRNA synthetase</keyword>
<dbReference type="CDD" id="cd04335">
    <property type="entry name" value="PrdX_deacylase"/>
    <property type="match status" value="1"/>
</dbReference>
<dbReference type="SUPFAM" id="SSF55826">
    <property type="entry name" value="YbaK/ProRS associated domain"/>
    <property type="match status" value="1"/>
</dbReference>